<comment type="caution">
    <text evidence="3">The sequence shown here is derived from an EMBL/GenBank/DDBJ whole genome shotgun (WGS) entry which is preliminary data.</text>
</comment>
<evidence type="ECO:0000259" key="2">
    <source>
        <dbReference type="Pfam" id="PF05168"/>
    </source>
</evidence>
<reference evidence="3 4" key="1">
    <citation type="submission" date="2019-03" db="EMBL/GenBank/DDBJ databases">
        <title>Metabolic reconstructions from genomes of highly enriched 'Candidatus Accumulibacter' and 'Candidatus Competibacter' bioreactor populations.</title>
        <authorList>
            <person name="Annavajhala M.K."/>
            <person name="Welles L."/>
            <person name="Abbas B."/>
            <person name="Sorokin D."/>
            <person name="Park H."/>
            <person name="Van Loosdrecht M."/>
            <person name="Chandran K."/>
        </authorList>
    </citation>
    <scope>NUCLEOTIDE SEQUENCE [LARGE SCALE GENOMIC DNA]</scope>
    <source>
        <strain evidence="3 4">SBR_G</strain>
    </source>
</reference>
<dbReference type="RefSeq" id="WP_169250675.1">
    <property type="nucleotide sequence ID" value="NZ_SPMZ01000105.1"/>
</dbReference>
<dbReference type="PANTHER" id="PTHR36565">
    <property type="entry name" value="UPF0332 PROTEIN TM_1000"/>
    <property type="match status" value="1"/>
</dbReference>
<accession>A0ABX1TTW5</accession>
<evidence type="ECO:0000313" key="3">
    <source>
        <dbReference type="EMBL" id="NMQ21404.1"/>
    </source>
</evidence>
<keyword evidence="4" id="KW-1185">Reference proteome</keyword>
<evidence type="ECO:0000313" key="4">
    <source>
        <dbReference type="Proteomes" id="UP000760480"/>
    </source>
</evidence>
<comment type="similarity">
    <text evidence="1">Belongs to the UPF0332 family.</text>
</comment>
<gene>
    <name evidence="3" type="ORF">E4P82_20670</name>
</gene>
<dbReference type="Gene3D" id="1.20.120.330">
    <property type="entry name" value="Nucleotidyltransferases domain 2"/>
    <property type="match status" value="1"/>
</dbReference>
<dbReference type="InterPro" id="IPR007842">
    <property type="entry name" value="HEPN_dom"/>
</dbReference>
<sequence length="129" mass="13905">MTPEADRYLEKARQCLSNAKAALGYGLSNDAGRGAYLTVFHAAQALIFEQTGKVAKTHQGVQSEFHRLAKSEPRIDKAFAPFLGQAYNLKAVADYETGPDSNIPLERSAAALETATRFVACIAELLATS</sequence>
<dbReference type="EMBL" id="SPMZ01000105">
    <property type="protein sequence ID" value="NMQ21404.1"/>
    <property type="molecule type" value="Genomic_DNA"/>
</dbReference>
<dbReference type="Pfam" id="PF05168">
    <property type="entry name" value="HEPN"/>
    <property type="match status" value="1"/>
</dbReference>
<organism evidence="3 4">
    <name type="scientific">Candidatus Competibacter phosphatis</name>
    <dbReference type="NCBI Taxonomy" id="221280"/>
    <lineage>
        <taxon>Bacteria</taxon>
        <taxon>Pseudomonadati</taxon>
        <taxon>Pseudomonadota</taxon>
        <taxon>Gammaproteobacteria</taxon>
        <taxon>Candidatus Competibacteraceae</taxon>
        <taxon>Candidatus Competibacter</taxon>
    </lineage>
</organism>
<name>A0ABX1TTW5_9GAMM</name>
<dbReference type="InterPro" id="IPR052226">
    <property type="entry name" value="UPF0332_toxin"/>
</dbReference>
<proteinExistence type="inferred from homology"/>
<evidence type="ECO:0000256" key="1">
    <source>
        <dbReference type="ARBA" id="ARBA00038248"/>
    </source>
</evidence>
<dbReference type="PANTHER" id="PTHR36565:SF1">
    <property type="entry name" value="UPF0332 PROTEIN TM_1000"/>
    <property type="match status" value="1"/>
</dbReference>
<feature type="domain" description="HEPN" evidence="2">
    <location>
        <begin position="6"/>
        <end position="121"/>
    </location>
</feature>
<dbReference type="Proteomes" id="UP000760480">
    <property type="component" value="Unassembled WGS sequence"/>
</dbReference>
<protein>
    <submittedName>
        <fullName evidence="3">HEPN domain-containing protein</fullName>
    </submittedName>
</protein>